<sequence>MQTEPPSTQEEILAAATIDPAIAEALGQNPAASATPDDLLSLKEIVQASLPELQKQLASTRPSNVTETERTIPLSDEIHSRVIICHPTIIDVPSPVIVLYHGGGNCFAYPETELELARQLAINHSATVLCPSFRLAPQHPFPAALDDAWAFLQYLSEEMKSLHNVSQPLLPKQADPKAGFIIGGSSSGAYIAAVLAHLARDNRLSPPLTGQFLVAGDYIDHEHVPEKYQKFYLSYEQCKDAPILNRKFLQIVRDVCKPDPTSPMWAPFDQYHPSDGPGEVKNGHMGLAPAYFQVCGMDPLRDDGLIYEKVLREECGVPTKLALYRGYPHVWWAVFPGLEMSKQRFKDSVDAIGWLSQICF</sequence>
<dbReference type="Proteomes" id="UP000799772">
    <property type="component" value="Unassembled WGS sequence"/>
</dbReference>
<evidence type="ECO:0000313" key="3">
    <source>
        <dbReference type="EMBL" id="KAF2098327.1"/>
    </source>
</evidence>
<comment type="caution">
    <text evidence="3">The sequence shown here is derived from an EMBL/GenBank/DDBJ whole genome shotgun (WGS) entry which is preliminary data.</text>
</comment>
<dbReference type="EMBL" id="ML978127">
    <property type="protein sequence ID" value="KAF2098327.1"/>
    <property type="molecule type" value="Genomic_DNA"/>
</dbReference>
<organism evidence="3 4">
    <name type="scientific">Rhizodiscina lignyota</name>
    <dbReference type="NCBI Taxonomy" id="1504668"/>
    <lineage>
        <taxon>Eukaryota</taxon>
        <taxon>Fungi</taxon>
        <taxon>Dikarya</taxon>
        <taxon>Ascomycota</taxon>
        <taxon>Pezizomycotina</taxon>
        <taxon>Dothideomycetes</taxon>
        <taxon>Pleosporomycetidae</taxon>
        <taxon>Aulographales</taxon>
        <taxon>Rhizodiscinaceae</taxon>
        <taxon>Rhizodiscina</taxon>
    </lineage>
</organism>
<evidence type="ECO:0000256" key="1">
    <source>
        <dbReference type="ARBA" id="ARBA00022801"/>
    </source>
</evidence>
<feature type="domain" description="Alpha/beta hydrolase fold-3" evidence="2">
    <location>
        <begin position="97"/>
        <end position="332"/>
    </location>
</feature>
<dbReference type="InterPro" id="IPR013094">
    <property type="entry name" value="AB_hydrolase_3"/>
</dbReference>
<keyword evidence="4" id="KW-1185">Reference proteome</keyword>
<dbReference type="InterPro" id="IPR050300">
    <property type="entry name" value="GDXG_lipolytic_enzyme"/>
</dbReference>
<dbReference type="AlphaFoldDB" id="A0A9P4IH13"/>
<evidence type="ECO:0000259" key="2">
    <source>
        <dbReference type="Pfam" id="PF07859"/>
    </source>
</evidence>
<dbReference type="PANTHER" id="PTHR48081:SF8">
    <property type="entry name" value="ALPHA_BETA HYDROLASE FOLD-3 DOMAIN-CONTAINING PROTEIN-RELATED"/>
    <property type="match status" value="1"/>
</dbReference>
<dbReference type="SUPFAM" id="SSF53474">
    <property type="entry name" value="alpha/beta-Hydrolases"/>
    <property type="match status" value="1"/>
</dbReference>
<dbReference type="InterPro" id="IPR029058">
    <property type="entry name" value="AB_hydrolase_fold"/>
</dbReference>
<name>A0A9P4IH13_9PEZI</name>
<protein>
    <submittedName>
        <fullName evidence="3">Alpha/beta-hydrolase</fullName>
    </submittedName>
</protein>
<dbReference type="PANTHER" id="PTHR48081">
    <property type="entry name" value="AB HYDROLASE SUPERFAMILY PROTEIN C4A8.06C"/>
    <property type="match status" value="1"/>
</dbReference>
<reference evidence="3" key="1">
    <citation type="journal article" date="2020" name="Stud. Mycol.">
        <title>101 Dothideomycetes genomes: a test case for predicting lifestyles and emergence of pathogens.</title>
        <authorList>
            <person name="Haridas S."/>
            <person name="Albert R."/>
            <person name="Binder M."/>
            <person name="Bloem J."/>
            <person name="Labutti K."/>
            <person name="Salamov A."/>
            <person name="Andreopoulos B."/>
            <person name="Baker S."/>
            <person name="Barry K."/>
            <person name="Bills G."/>
            <person name="Bluhm B."/>
            <person name="Cannon C."/>
            <person name="Castanera R."/>
            <person name="Culley D."/>
            <person name="Daum C."/>
            <person name="Ezra D."/>
            <person name="Gonzalez J."/>
            <person name="Henrissat B."/>
            <person name="Kuo A."/>
            <person name="Liang C."/>
            <person name="Lipzen A."/>
            <person name="Lutzoni F."/>
            <person name="Magnuson J."/>
            <person name="Mondo S."/>
            <person name="Nolan M."/>
            <person name="Ohm R."/>
            <person name="Pangilinan J."/>
            <person name="Park H.-J."/>
            <person name="Ramirez L."/>
            <person name="Alfaro M."/>
            <person name="Sun H."/>
            <person name="Tritt A."/>
            <person name="Yoshinaga Y."/>
            <person name="Zwiers L.-H."/>
            <person name="Turgeon B."/>
            <person name="Goodwin S."/>
            <person name="Spatafora J."/>
            <person name="Crous P."/>
            <person name="Grigoriev I."/>
        </authorList>
    </citation>
    <scope>NUCLEOTIDE SEQUENCE</scope>
    <source>
        <strain evidence="3">CBS 133067</strain>
    </source>
</reference>
<proteinExistence type="predicted"/>
<dbReference type="Gene3D" id="3.40.50.1820">
    <property type="entry name" value="alpha/beta hydrolase"/>
    <property type="match status" value="1"/>
</dbReference>
<accession>A0A9P4IH13</accession>
<keyword evidence="1" id="KW-0378">Hydrolase</keyword>
<dbReference type="OrthoDB" id="408631at2759"/>
<evidence type="ECO:0000313" key="4">
    <source>
        <dbReference type="Proteomes" id="UP000799772"/>
    </source>
</evidence>
<dbReference type="Pfam" id="PF07859">
    <property type="entry name" value="Abhydrolase_3"/>
    <property type="match status" value="1"/>
</dbReference>
<dbReference type="GO" id="GO:0016787">
    <property type="term" value="F:hydrolase activity"/>
    <property type="evidence" value="ECO:0007669"/>
    <property type="project" value="UniProtKB-KW"/>
</dbReference>
<gene>
    <name evidence="3" type="ORF">NA57DRAFT_66661</name>
</gene>